<dbReference type="SMART" id="SM00342">
    <property type="entry name" value="HTH_ARAC"/>
    <property type="match status" value="1"/>
</dbReference>
<dbReference type="Pfam" id="PF12833">
    <property type="entry name" value="HTH_18"/>
    <property type="match status" value="1"/>
</dbReference>
<dbReference type="KEGG" id="ahb:bsdtb5_23820"/>
<keyword evidence="3" id="KW-0804">Transcription</keyword>
<evidence type="ECO:0000256" key="1">
    <source>
        <dbReference type="ARBA" id="ARBA00023015"/>
    </source>
</evidence>
<dbReference type="AlphaFoldDB" id="A0A7R7ID09"/>
<dbReference type="Gene3D" id="1.10.10.60">
    <property type="entry name" value="Homeodomain-like"/>
    <property type="match status" value="2"/>
</dbReference>
<dbReference type="PANTHER" id="PTHR43280">
    <property type="entry name" value="ARAC-FAMILY TRANSCRIPTIONAL REGULATOR"/>
    <property type="match status" value="1"/>
</dbReference>
<gene>
    <name evidence="5" type="primary">agpT</name>
    <name evidence="5" type="ORF">bsdtb5_23820</name>
</gene>
<keyword evidence="1" id="KW-0805">Transcription regulation</keyword>
<name>A0A7R7ID09_9FIRM</name>
<dbReference type="PROSITE" id="PS01124">
    <property type="entry name" value="HTH_ARAC_FAMILY_2"/>
    <property type="match status" value="1"/>
</dbReference>
<organism evidence="5 6">
    <name type="scientific">Anaeromicropila herbilytica</name>
    <dbReference type="NCBI Taxonomy" id="2785025"/>
    <lineage>
        <taxon>Bacteria</taxon>
        <taxon>Bacillati</taxon>
        <taxon>Bacillota</taxon>
        <taxon>Clostridia</taxon>
        <taxon>Lachnospirales</taxon>
        <taxon>Lachnospiraceae</taxon>
        <taxon>Anaeromicropila</taxon>
    </lineage>
</organism>
<dbReference type="Proteomes" id="UP000595897">
    <property type="component" value="Chromosome"/>
</dbReference>
<dbReference type="RefSeq" id="WP_271716094.1">
    <property type="nucleotide sequence ID" value="NZ_AP024169.1"/>
</dbReference>
<evidence type="ECO:0000313" key="5">
    <source>
        <dbReference type="EMBL" id="BCN31087.1"/>
    </source>
</evidence>
<dbReference type="InterPro" id="IPR003313">
    <property type="entry name" value="AraC-bd"/>
</dbReference>
<protein>
    <submittedName>
        <fullName evidence="5">AraC family transcriptional regulator</fullName>
    </submittedName>
</protein>
<evidence type="ECO:0000256" key="2">
    <source>
        <dbReference type="ARBA" id="ARBA00023125"/>
    </source>
</evidence>
<dbReference type="InterPro" id="IPR009057">
    <property type="entry name" value="Homeodomain-like_sf"/>
</dbReference>
<dbReference type="EMBL" id="AP024169">
    <property type="protein sequence ID" value="BCN31087.1"/>
    <property type="molecule type" value="Genomic_DNA"/>
</dbReference>
<dbReference type="GO" id="GO:0043565">
    <property type="term" value="F:sequence-specific DNA binding"/>
    <property type="evidence" value="ECO:0007669"/>
    <property type="project" value="InterPro"/>
</dbReference>
<feature type="domain" description="HTH araC/xylS-type" evidence="4">
    <location>
        <begin position="186"/>
        <end position="284"/>
    </location>
</feature>
<proteinExistence type="predicted"/>
<reference evidence="5 6" key="1">
    <citation type="submission" date="2020-11" db="EMBL/GenBank/DDBJ databases">
        <title>Draft genome sequencing of a Lachnospiraceae strain isolated from anoxic soil subjected to BSD treatment.</title>
        <authorList>
            <person name="Uek A."/>
            <person name="Tonouchi A."/>
        </authorList>
    </citation>
    <scope>NUCLEOTIDE SEQUENCE [LARGE SCALE GENOMIC DNA]</scope>
    <source>
        <strain evidence="5 6">TB5</strain>
    </source>
</reference>
<evidence type="ECO:0000259" key="4">
    <source>
        <dbReference type="PROSITE" id="PS01124"/>
    </source>
</evidence>
<dbReference type="InterPro" id="IPR037923">
    <property type="entry name" value="HTH-like"/>
</dbReference>
<dbReference type="PANTHER" id="PTHR43280:SF2">
    <property type="entry name" value="HTH-TYPE TRANSCRIPTIONAL REGULATOR EXSA"/>
    <property type="match status" value="1"/>
</dbReference>
<sequence>MSWNYGTYGFVNYDLIAEQSLSTIDLGVERRQQEHYFFENKNRNYEGYLFQYTLDGYGFYETPNMKYRLTKGKAFFITFPDDSKYYLSDENEGDDNPDHSWTYFYIHFNGPAVEPFFRRIRELCGPVCTLDFDCPPKHLFFELYELVRTQKQLDKYKGSEWLYSFLIALLRSIEFPPQTKRSHYVVDALEWMQLHYTSQISIEDMSREIGVSFSHLTRQFYKEQGLTPIQYLSRLRMEHAIYLLLNTDMSIDLIAGNSGYSNGNYFSKVFKKALRVTPMEYRKMHKTI</sequence>
<keyword evidence="2" id="KW-0238">DNA-binding</keyword>
<evidence type="ECO:0000256" key="3">
    <source>
        <dbReference type="ARBA" id="ARBA00023163"/>
    </source>
</evidence>
<evidence type="ECO:0000313" key="6">
    <source>
        <dbReference type="Proteomes" id="UP000595897"/>
    </source>
</evidence>
<dbReference type="InterPro" id="IPR018060">
    <property type="entry name" value="HTH_AraC"/>
</dbReference>
<dbReference type="Pfam" id="PF02311">
    <property type="entry name" value="AraC_binding"/>
    <property type="match status" value="1"/>
</dbReference>
<dbReference type="GO" id="GO:0003700">
    <property type="term" value="F:DNA-binding transcription factor activity"/>
    <property type="evidence" value="ECO:0007669"/>
    <property type="project" value="InterPro"/>
</dbReference>
<dbReference type="SUPFAM" id="SSF46689">
    <property type="entry name" value="Homeodomain-like"/>
    <property type="match status" value="2"/>
</dbReference>
<dbReference type="SUPFAM" id="SSF51215">
    <property type="entry name" value="Regulatory protein AraC"/>
    <property type="match status" value="1"/>
</dbReference>
<keyword evidence="6" id="KW-1185">Reference proteome</keyword>
<accession>A0A7R7ID09</accession>